<sequence>MPLNIEFIGDWMFHIVFNADEKYIPYAAVLMTSIIKNTNPNKTFADFCVDSNQNETINSSGGGGSI</sequence>
<dbReference type="Gene3D" id="3.90.550.10">
    <property type="entry name" value="Spore Coat Polysaccharide Biosynthesis Protein SpsA, Chain A"/>
    <property type="match status" value="1"/>
</dbReference>
<accession>C5F0H5</accession>
<evidence type="ECO:0000313" key="2">
    <source>
        <dbReference type="Proteomes" id="UP000003953"/>
    </source>
</evidence>
<gene>
    <name evidence="1" type="ORF">HPMG_01445</name>
</gene>
<dbReference type="AlphaFoldDB" id="C5F0H5"/>
<protein>
    <submittedName>
        <fullName evidence="1">Uncharacterized protein</fullName>
    </submittedName>
</protein>
<evidence type="ECO:0000313" key="1">
    <source>
        <dbReference type="EMBL" id="EEQ63988.1"/>
    </source>
</evidence>
<dbReference type="Proteomes" id="UP000003953">
    <property type="component" value="Unassembled WGS sequence"/>
</dbReference>
<keyword evidence="2" id="KW-1185">Reference proteome</keyword>
<name>C5F0H5_9HELI</name>
<dbReference type="InterPro" id="IPR029044">
    <property type="entry name" value="Nucleotide-diphossugar_trans"/>
</dbReference>
<dbReference type="EMBL" id="DS990444">
    <property type="protein sequence ID" value="EEQ63988.1"/>
    <property type="molecule type" value="Genomic_DNA"/>
</dbReference>
<reference evidence="2" key="1">
    <citation type="journal article" date="2014" name="Genome Announc.">
        <title>Draft genome sequences of six enterohepatic helicobacter species isolated from humans and one from rhesus macaques.</title>
        <authorList>
            <person name="Shen Z."/>
            <person name="Sheh A."/>
            <person name="Young S.K."/>
            <person name="Abouelliel A."/>
            <person name="Ward D.V."/>
            <person name="Earl A.M."/>
            <person name="Fox J.G."/>
        </authorList>
    </citation>
    <scope>NUCLEOTIDE SEQUENCE [LARGE SCALE GENOMIC DNA]</scope>
    <source>
        <strain evidence="2">MIT 98-5489</strain>
    </source>
</reference>
<proteinExistence type="predicted"/>
<dbReference type="HOGENOM" id="CLU_2825204_0_0_7"/>
<organism evidence="1 2">
    <name type="scientific">Helicobacter pullorum MIT 98-5489</name>
    <dbReference type="NCBI Taxonomy" id="537972"/>
    <lineage>
        <taxon>Bacteria</taxon>
        <taxon>Pseudomonadati</taxon>
        <taxon>Campylobacterota</taxon>
        <taxon>Epsilonproteobacteria</taxon>
        <taxon>Campylobacterales</taxon>
        <taxon>Helicobacteraceae</taxon>
        <taxon>Helicobacter</taxon>
    </lineage>
</organism>